<protein>
    <submittedName>
        <fullName evidence="2">Ars-binding protein</fullName>
    </submittedName>
</protein>
<feature type="region of interest" description="Disordered" evidence="1">
    <location>
        <begin position="224"/>
        <end position="350"/>
    </location>
</feature>
<dbReference type="PANTHER" id="PTHR42048">
    <property type="entry name" value="ARS-BINDING PROTEIN 2"/>
    <property type="match status" value="1"/>
</dbReference>
<feature type="compositionally biased region" description="Low complexity" evidence="1">
    <location>
        <begin position="477"/>
        <end position="488"/>
    </location>
</feature>
<sequence>MHDPGHGLFTASTAPSATATIAAVADMTTNGGGVGGGGDGGGGGGGSVVPQAGLSDTGMPNTGTTSFSDRLTLPNRAVTSSAIEDAYVQFVLYCNPAVPPHTDSTALREAFRMPPRSGGKSFSIYTLFQLICQLEDREIKTWAELALKLGVEPPDQDKGQSSQKIQQYAVRLKRWMHSMHVDAFFDYLMDRPHPYWTQIPPDPSPIGDGLRDGVAAKDDMALRALMPEIKPRRGRRRPDDEAEQDLLSSQSPSQRPRLDESIVDDLSTTAPMTAGTTSAVSGWSAHPDGNNTFVFPPPPQPNRTTHTLPQSHDQQQQQQHLTPPDFSAGGNRGGPLRTPPAGMSWTGGGADAMNTPLSAYPRSALTPSTGHNFWAEEPKSALTPPTSAAANLARRAGRRHGAKVVSSAWRSGGTSAGGIGSGKTRGRPPINRHGNHHHHLSPPGHEGSYFPTSPSLERTTPTFSHNPPPFSSQVNEPPTSAAAPSSTTMPPDLSALQAMSSGMSGGGVTMSPTSLEPTAMAGQQLSLSSSSTATTTTTTTTTDATSPTTSSSAGTSNTRNNRPGRLSLQVPERKGAEVRLASPPGPTAPGLFMDGMHTPALGIALPDASSLYFGHYGANLSSLPPAHGNVVPWAAASSQASGLHHDHNPTAAATAATTTTSAPPTTAAAATNDFPTGANAAAAATLPTPDTTGTSNGSSSGSSNNNNNNNNNNILGGTELNTTADADPLSQKTPLLFGDSNDRTNRDNVENYFLKEILCAVWVDENGQRIPPCSVAEASALVDTIIDDLAKAAVSKEAFLINLAALAGGSFLMAHAKVRVKRTGEDDTHVRYNCDWELRFGDLRGQFSIQELVPHSRQKLMDTETKAAVARAVGLEKEVDNVATAAAAQDAAAAAAAFPVHDTGLAAAAVPGTNPSEHYQDPLSITSSTGDANAPGSAGNLPLNDKNAALAAHWEKKYRDLVLLVNRREQQLARTRASVLQCLRGTYSDDRTSPV</sequence>
<gene>
    <name evidence="2" type="ORF">SPI_00048</name>
</gene>
<proteinExistence type="predicted"/>
<reference evidence="2 3" key="1">
    <citation type="journal article" date="2016" name="Genome Biol. Evol.">
        <title>Divergent and convergent evolution of fungal pathogenicity.</title>
        <authorList>
            <person name="Shang Y."/>
            <person name="Xiao G."/>
            <person name="Zheng P."/>
            <person name="Cen K."/>
            <person name="Zhan S."/>
            <person name="Wang C."/>
        </authorList>
    </citation>
    <scope>NUCLEOTIDE SEQUENCE [LARGE SCALE GENOMIC DNA]</scope>
    <source>
        <strain evidence="2 3">RCEF 264</strain>
    </source>
</reference>
<dbReference type="Pfam" id="PF09441">
    <property type="entry name" value="Abp2"/>
    <property type="match status" value="1"/>
</dbReference>
<feature type="compositionally biased region" description="Polar residues" evidence="1">
    <location>
        <begin position="302"/>
        <end position="313"/>
    </location>
</feature>
<evidence type="ECO:0000313" key="3">
    <source>
        <dbReference type="Proteomes" id="UP000076874"/>
    </source>
</evidence>
<name>A0A167ZSB0_9HYPO</name>
<feature type="compositionally biased region" description="Polar residues" evidence="1">
    <location>
        <begin position="266"/>
        <end position="281"/>
    </location>
</feature>
<feature type="region of interest" description="Disordered" evidence="1">
    <location>
        <begin position="652"/>
        <end position="742"/>
    </location>
</feature>
<accession>A0A167ZSB0</accession>
<evidence type="ECO:0000313" key="2">
    <source>
        <dbReference type="EMBL" id="OAA67853.1"/>
    </source>
</evidence>
<dbReference type="GO" id="GO:0003688">
    <property type="term" value="F:DNA replication origin binding"/>
    <property type="evidence" value="ECO:0007669"/>
    <property type="project" value="TreeGrafter"/>
</dbReference>
<feature type="compositionally biased region" description="Polar residues" evidence="1">
    <location>
        <begin position="450"/>
        <end position="476"/>
    </location>
</feature>
<feature type="compositionally biased region" description="Low complexity" evidence="1">
    <location>
        <begin position="652"/>
        <end position="723"/>
    </location>
</feature>
<feature type="compositionally biased region" description="Low complexity" evidence="1">
    <location>
        <begin position="526"/>
        <end position="558"/>
    </location>
</feature>
<organism evidence="2 3">
    <name type="scientific">Niveomyces insectorum RCEF 264</name>
    <dbReference type="NCBI Taxonomy" id="1081102"/>
    <lineage>
        <taxon>Eukaryota</taxon>
        <taxon>Fungi</taxon>
        <taxon>Dikarya</taxon>
        <taxon>Ascomycota</taxon>
        <taxon>Pezizomycotina</taxon>
        <taxon>Sordariomycetes</taxon>
        <taxon>Hypocreomycetidae</taxon>
        <taxon>Hypocreales</taxon>
        <taxon>Cordycipitaceae</taxon>
        <taxon>Niveomyces</taxon>
    </lineage>
</organism>
<feature type="region of interest" description="Disordered" evidence="1">
    <location>
        <begin position="403"/>
        <end position="586"/>
    </location>
</feature>
<keyword evidence="3" id="KW-1185">Reference proteome</keyword>
<feature type="compositionally biased region" description="Polar residues" evidence="1">
    <location>
        <begin position="512"/>
        <end position="525"/>
    </location>
</feature>
<dbReference type="InterPro" id="IPR018562">
    <property type="entry name" value="ARS-binding_2"/>
</dbReference>
<dbReference type="PANTHER" id="PTHR42048:SF1">
    <property type="entry name" value="ARS-BINDING PROTEIN 2"/>
    <property type="match status" value="1"/>
</dbReference>
<evidence type="ECO:0000256" key="1">
    <source>
        <dbReference type="SAM" id="MobiDB-lite"/>
    </source>
</evidence>
<feature type="compositionally biased region" description="Gly residues" evidence="1">
    <location>
        <begin position="414"/>
        <end position="423"/>
    </location>
</feature>
<comment type="caution">
    <text evidence="2">The sequence shown here is derived from an EMBL/GenBank/DDBJ whole genome shotgun (WGS) entry which is preliminary data.</text>
</comment>
<dbReference type="EMBL" id="AZHD01000001">
    <property type="protein sequence ID" value="OAA67853.1"/>
    <property type="molecule type" value="Genomic_DNA"/>
</dbReference>
<dbReference type="OrthoDB" id="2104370at2759"/>
<dbReference type="AlphaFoldDB" id="A0A167ZSB0"/>
<dbReference type="STRING" id="1081102.A0A167ZSB0"/>
<dbReference type="Proteomes" id="UP000076874">
    <property type="component" value="Unassembled WGS sequence"/>
</dbReference>